<reference evidence="1" key="1">
    <citation type="submission" date="2020-02" db="EMBL/GenBank/DDBJ databases">
        <authorList>
            <person name="Meier V. D."/>
        </authorList>
    </citation>
    <scope>NUCLEOTIDE SEQUENCE</scope>
    <source>
        <strain evidence="1">AVDCRST_MAG91</strain>
    </source>
</reference>
<sequence>MANAIRRLWDGDHAEVRRCQACGFGFGSPFVGGDEEFYELMHEQHSYPSWRWDYDVALSQAPSGGAALDIGAGRGLFLKGLPEGWSRNAVESTATMKDLLRGDGIEVYEDLRSAPSAAFDLVTMFQVLEHISDFRGTLAECSRVMRPGATITITVPDADAMFDQERLTGCPDSPPNHIGKWTPATLARVLDEQGLTARSVTREPASWGRVAGMLHLKVMADALRRNSLAGRAFAIQDRRVRAPALAAVALATSLPMLLELQKLRAGGAFGITAQKAA</sequence>
<dbReference type="SUPFAM" id="SSF53335">
    <property type="entry name" value="S-adenosyl-L-methionine-dependent methyltransferases"/>
    <property type="match status" value="1"/>
</dbReference>
<protein>
    <recommendedName>
        <fullName evidence="2">Methyltransferase type 11 domain-containing protein</fullName>
    </recommendedName>
</protein>
<dbReference type="Gene3D" id="3.40.50.150">
    <property type="entry name" value="Vaccinia Virus protein VP39"/>
    <property type="match status" value="1"/>
</dbReference>
<gene>
    <name evidence="1" type="ORF">AVDCRST_MAG91-761</name>
</gene>
<dbReference type="PANTHER" id="PTHR43861:SF6">
    <property type="entry name" value="METHYLTRANSFERASE TYPE 11"/>
    <property type="match status" value="1"/>
</dbReference>
<name>A0A6J4SMK2_9SPHN</name>
<evidence type="ECO:0000313" key="1">
    <source>
        <dbReference type="EMBL" id="CAA9496075.1"/>
    </source>
</evidence>
<dbReference type="EMBL" id="CADCVX010000183">
    <property type="protein sequence ID" value="CAA9496075.1"/>
    <property type="molecule type" value="Genomic_DNA"/>
</dbReference>
<dbReference type="PANTHER" id="PTHR43861">
    <property type="entry name" value="TRANS-ACONITATE 2-METHYLTRANSFERASE-RELATED"/>
    <property type="match status" value="1"/>
</dbReference>
<dbReference type="InterPro" id="IPR029063">
    <property type="entry name" value="SAM-dependent_MTases_sf"/>
</dbReference>
<dbReference type="CDD" id="cd02440">
    <property type="entry name" value="AdoMet_MTases"/>
    <property type="match status" value="1"/>
</dbReference>
<dbReference type="Pfam" id="PF13489">
    <property type="entry name" value="Methyltransf_23"/>
    <property type="match status" value="1"/>
</dbReference>
<accession>A0A6J4SMK2</accession>
<proteinExistence type="predicted"/>
<organism evidence="1">
    <name type="scientific">uncultured Sphingomonadaceae bacterium</name>
    <dbReference type="NCBI Taxonomy" id="169976"/>
    <lineage>
        <taxon>Bacteria</taxon>
        <taxon>Pseudomonadati</taxon>
        <taxon>Pseudomonadota</taxon>
        <taxon>Alphaproteobacteria</taxon>
        <taxon>Sphingomonadales</taxon>
        <taxon>Sphingomonadaceae</taxon>
        <taxon>environmental samples</taxon>
    </lineage>
</organism>
<evidence type="ECO:0008006" key="2">
    <source>
        <dbReference type="Google" id="ProtNLM"/>
    </source>
</evidence>
<dbReference type="AlphaFoldDB" id="A0A6J4SMK2"/>